<dbReference type="Pfam" id="PF02826">
    <property type="entry name" value="2-Hacid_dh_C"/>
    <property type="match status" value="1"/>
</dbReference>
<dbReference type="InterPro" id="IPR029753">
    <property type="entry name" value="D-isomer_DH_CS"/>
</dbReference>
<feature type="domain" description="D-isomer specific 2-hydroxyacid dehydrogenase NAD-binding" evidence="2">
    <location>
        <begin position="1"/>
        <end position="133"/>
    </location>
</feature>
<keyword evidence="4" id="KW-1185">Reference proteome</keyword>
<evidence type="ECO:0000256" key="1">
    <source>
        <dbReference type="ARBA" id="ARBA00023002"/>
    </source>
</evidence>
<dbReference type="PANTHER" id="PTHR10996">
    <property type="entry name" value="2-HYDROXYACID DEHYDROGENASE-RELATED"/>
    <property type="match status" value="1"/>
</dbReference>
<evidence type="ECO:0000313" key="3">
    <source>
        <dbReference type="EMBL" id="KPI37912.1"/>
    </source>
</evidence>
<protein>
    <submittedName>
        <fullName evidence="3">Putative 2-hydroxyacid dehydrogenase UNK4.10</fullName>
    </submittedName>
</protein>
<dbReference type="GO" id="GO:0005829">
    <property type="term" value="C:cytosol"/>
    <property type="evidence" value="ECO:0007669"/>
    <property type="project" value="TreeGrafter"/>
</dbReference>
<dbReference type="GO" id="GO:0051287">
    <property type="term" value="F:NAD binding"/>
    <property type="evidence" value="ECO:0007669"/>
    <property type="project" value="InterPro"/>
</dbReference>
<dbReference type="AlphaFoldDB" id="A0A0N1NXM7"/>
<dbReference type="SUPFAM" id="SSF51735">
    <property type="entry name" value="NAD(P)-binding Rossmann-fold domains"/>
    <property type="match status" value="1"/>
</dbReference>
<keyword evidence="1" id="KW-0560">Oxidoreductase</keyword>
<dbReference type="PANTHER" id="PTHR10996:SF269">
    <property type="entry name" value="HYPOTHETICAL D-ISOMER SPECIFIC 2-HYDROXYACID DEHYDROGENASE (EUROFUNG)"/>
    <property type="match status" value="1"/>
</dbReference>
<dbReference type="GO" id="GO:0030267">
    <property type="term" value="F:glyoxylate reductase (NADPH) activity"/>
    <property type="evidence" value="ECO:0007669"/>
    <property type="project" value="TreeGrafter"/>
</dbReference>
<gene>
    <name evidence="3" type="ORF">AB675_3081</name>
</gene>
<comment type="caution">
    <text evidence="3">The sequence shown here is derived from an EMBL/GenBank/DDBJ whole genome shotgun (WGS) entry which is preliminary data.</text>
</comment>
<dbReference type="Proteomes" id="UP000038010">
    <property type="component" value="Unassembled WGS sequence"/>
</dbReference>
<dbReference type="EMBL" id="LFJN01000021">
    <property type="protein sequence ID" value="KPI37912.1"/>
    <property type="molecule type" value="Genomic_DNA"/>
</dbReference>
<dbReference type="OrthoDB" id="9991913at2759"/>
<dbReference type="RefSeq" id="XP_017997875.1">
    <property type="nucleotide sequence ID" value="XM_018143105.1"/>
</dbReference>
<dbReference type="Gene3D" id="3.40.50.720">
    <property type="entry name" value="NAD(P)-binding Rossmann-like Domain"/>
    <property type="match status" value="2"/>
</dbReference>
<accession>A0A0N1NXM7</accession>
<dbReference type="InterPro" id="IPR036291">
    <property type="entry name" value="NAD(P)-bd_dom_sf"/>
</dbReference>
<dbReference type="PROSITE" id="PS00671">
    <property type="entry name" value="D_2_HYDROXYACID_DH_3"/>
    <property type="match status" value="1"/>
</dbReference>
<reference evidence="3 4" key="1">
    <citation type="submission" date="2015-06" db="EMBL/GenBank/DDBJ databases">
        <title>Draft genome of the ant-associated black yeast Phialophora attae CBS 131958.</title>
        <authorList>
            <person name="Moreno L.F."/>
            <person name="Stielow B.J."/>
            <person name="de Hoog S."/>
            <person name="Vicente V.A."/>
            <person name="Weiss V.A."/>
            <person name="de Vries M."/>
            <person name="Cruz L.M."/>
            <person name="Souza E.M."/>
        </authorList>
    </citation>
    <scope>NUCLEOTIDE SEQUENCE [LARGE SCALE GENOMIC DNA]</scope>
    <source>
        <strain evidence="3 4">CBS 131958</strain>
    </source>
</reference>
<dbReference type="InterPro" id="IPR006140">
    <property type="entry name" value="D-isomer_DH_NAD-bd"/>
</dbReference>
<dbReference type="InterPro" id="IPR050223">
    <property type="entry name" value="D-isomer_2-hydroxyacid_DH"/>
</dbReference>
<name>A0A0N1NXM7_9EURO</name>
<organism evidence="3 4">
    <name type="scientific">Cyphellophora attinorum</name>
    <dbReference type="NCBI Taxonomy" id="1664694"/>
    <lineage>
        <taxon>Eukaryota</taxon>
        <taxon>Fungi</taxon>
        <taxon>Dikarya</taxon>
        <taxon>Ascomycota</taxon>
        <taxon>Pezizomycotina</taxon>
        <taxon>Eurotiomycetes</taxon>
        <taxon>Chaetothyriomycetidae</taxon>
        <taxon>Chaetothyriales</taxon>
        <taxon>Cyphellophoraceae</taxon>
        <taxon>Cyphellophora</taxon>
    </lineage>
</organism>
<evidence type="ECO:0000313" key="4">
    <source>
        <dbReference type="Proteomes" id="UP000038010"/>
    </source>
</evidence>
<dbReference type="GO" id="GO:0016618">
    <property type="term" value="F:hydroxypyruvate reductase [NAD(P)H] activity"/>
    <property type="evidence" value="ECO:0007669"/>
    <property type="project" value="TreeGrafter"/>
</dbReference>
<dbReference type="STRING" id="1664694.A0A0N1NXM7"/>
<evidence type="ECO:0000259" key="2">
    <source>
        <dbReference type="Pfam" id="PF02826"/>
    </source>
</evidence>
<dbReference type="GeneID" id="28734985"/>
<sequence>MGGIGRNLKRKAEAFGMKVVYHNRRRLENGLEDGAEYVESLEGLLKVADVVSLNLPLNANTRHTISTAQFGVMKKSAILINTARGAVVDEDALVKALDEGTIAGAGLDVYEDEPVVREGLLRNERVLLLPHVGTYTWETMYRMEAWAIENVRVGVEEGRLVSPIPEHKDLSLGS</sequence>
<proteinExistence type="predicted"/>
<dbReference type="VEuPathDB" id="FungiDB:AB675_3081"/>